<keyword evidence="2" id="KW-1185">Reference proteome</keyword>
<gene>
    <name evidence="1" type="ORF">DVS28_a2913</name>
</gene>
<sequence>MALTGEPWTVALANHRAGQDPWLDLDRLVAIDPAIGEALDRIRVLRDAHPDATVSQLWNGDTLAGIPPVRADVDAVVGFLRGVPTDAIEAAVVSDPRTVLVGGLKVTSTVPVGELVDAARRRDLIADRADGGHRADLRTQPAHAVVTAAVVAILDRRDGTR</sequence>
<name>A0A346XZE5_9ACTN</name>
<reference evidence="1 2" key="1">
    <citation type="submission" date="2018-09" db="EMBL/GenBank/DDBJ databases">
        <title>Complete genome sequence of Euzebya sp. DY32-46 isolated from seawater of Pacific Ocean.</title>
        <authorList>
            <person name="Xu L."/>
            <person name="Wu Y.-H."/>
            <person name="Xu X.-W."/>
        </authorList>
    </citation>
    <scope>NUCLEOTIDE SEQUENCE [LARGE SCALE GENOMIC DNA]</scope>
    <source>
        <strain evidence="1 2">DY32-46</strain>
    </source>
</reference>
<evidence type="ECO:0000313" key="2">
    <source>
        <dbReference type="Proteomes" id="UP000264006"/>
    </source>
</evidence>
<organism evidence="1 2">
    <name type="scientific">Euzebya pacifica</name>
    <dbReference type="NCBI Taxonomy" id="1608957"/>
    <lineage>
        <taxon>Bacteria</taxon>
        <taxon>Bacillati</taxon>
        <taxon>Actinomycetota</taxon>
        <taxon>Nitriliruptoria</taxon>
        <taxon>Euzebyales</taxon>
    </lineage>
</organism>
<dbReference type="AlphaFoldDB" id="A0A346XZE5"/>
<protein>
    <submittedName>
        <fullName evidence="1">Uncharacterized protein</fullName>
    </submittedName>
</protein>
<accession>A0A346XZE5</accession>
<dbReference type="EMBL" id="CP031165">
    <property type="protein sequence ID" value="AXV07592.1"/>
    <property type="molecule type" value="Genomic_DNA"/>
</dbReference>
<dbReference type="Proteomes" id="UP000264006">
    <property type="component" value="Chromosome"/>
</dbReference>
<dbReference type="KEGG" id="euz:DVS28_a2913"/>
<proteinExistence type="predicted"/>
<evidence type="ECO:0000313" key="1">
    <source>
        <dbReference type="EMBL" id="AXV07592.1"/>
    </source>
</evidence>